<gene>
    <name evidence="1" type="ORF">TCM_014553</name>
</gene>
<protein>
    <submittedName>
        <fullName evidence="1">Uncharacterized protein</fullName>
    </submittedName>
</protein>
<accession>A0A061FXU6</accession>
<sequence>MHHQNFPLSSQTCLSFPFPSSGKYILCIHRVTGQSWACPSCVCRSILPARKVLEVGMWWRIGVSSKVRMLVIGFDDSFVEAPCQTLHVTHCHC</sequence>
<dbReference type="AlphaFoldDB" id="A0A061FXU6"/>
<name>A0A061FXU6_THECC</name>
<dbReference type="EMBL" id="CM001881">
    <property type="protein sequence ID" value="EOY22365.1"/>
    <property type="molecule type" value="Genomic_DNA"/>
</dbReference>
<keyword evidence="2" id="KW-1185">Reference proteome</keyword>
<evidence type="ECO:0000313" key="1">
    <source>
        <dbReference type="EMBL" id="EOY22365.1"/>
    </source>
</evidence>
<dbReference type="InParanoid" id="A0A061FXU6"/>
<evidence type="ECO:0000313" key="2">
    <source>
        <dbReference type="Proteomes" id="UP000026915"/>
    </source>
</evidence>
<dbReference type="HOGENOM" id="CLU_2403946_0_0_1"/>
<organism evidence="1 2">
    <name type="scientific">Theobroma cacao</name>
    <name type="common">Cacao</name>
    <name type="synonym">Cocoa</name>
    <dbReference type="NCBI Taxonomy" id="3641"/>
    <lineage>
        <taxon>Eukaryota</taxon>
        <taxon>Viridiplantae</taxon>
        <taxon>Streptophyta</taxon>
        <taxon>Embryophyta</taxon>
        <taxon>Tracheophyta</taxon>
        <taxon>Spermatophyta</taxon>
        <taxon>Magnoliopsida</taxon>
        <taxon>eudicotyledons</taxon>
        <taxon>Gunneridae</taxon>
        <taxon>Pentapetalae</taxon>
        <taxon>rosids</taxon>
        <taxon>malvids</taxon>
        <taxon>Malvales</taxon>
        <taxon>Malvaceae</taxon>
        <taxon>Byttnerioideae</taxon>
        <taxon>Theobroma</taxon>
    </lineage>
</organism>
<dbReference type="Gramene" id="EOY22365">
    <property type="protein sequence ID" value="EOY22365"/>
    <property type="gene ID" value="TCM_014553"/>
</dbReference>
<proteinExistence type="predicted"/>
<reference evidence="1 2" key="1">
    <citation type="journal article" date="2013" name="Genome Biol.">
        <title>The genome sequence of the most widely cultivated cacao type and its use to identify candidate genes regulating pod color.</title>
        <authorList>
            <person name="Motamayor J.C."/>
            <person name="Mockaitis K."/>
            <person name="Schmutz J."/>
            <person name="Haiminen N."/>
            <person name="Iii D.L."/>
            <person name="Cornejo O."/>
            <person name="Findley S.D."/>
            <person name="Zheng P."/>
            <person name="Utro F."/>
            <person name="Royaert S."/>
            <person name="Saski C."/>
            <person name="Jenkins J."/>
            <person name="Podicheti R."/>
            <person name="Zhao M."/>
            <person name="Scheffler B.E."/>
            <person name="Stack J.C."/>
            <person name="Feltus F.A."/>
            <person name="Mustiga G.M."/>
            <person name="Amores F."/>
            <person name="Phillips W."/>
            <person name="Marelli J.P."/>
            <person name="May G.D."/>
            <person name="Shapiro H."/>
            <person name="Ma J."/>
            <person name="Bustamante C.D."/>
            <person name="Schnell R.J."/>
            <person name="Main D."/>
            <person name="Gilbert D."/>
            <person name="Parida L."/>
            <person name="Kuhn D.N."/>
        </authorList>
    </citation>
    <scope>NUCLEOTIDE SEQUENCE [LARGE SCALE GENOMIC DNA]</scope>
    <source>
        <strain evidence="2">cv. Matina 1-6</strain>
    </source>
</reference>
<dbReference type="Proteomes" id="UP000026915">
    <property type="component" value="Chromosome 3"/>
</dbReference>